<name>A0ACB9YQ42_9PEZI</name>
<dbReference type="EMBL" id="MU393555">
    <property type="protein sequence ID" value="KAI4861327.1"/>
    <property type="molecule type" value="Genomic_DNA"/>
</dbReference>
<sequence length="259" mass="28608">MAPGFRAKLVDFPKHERSLAYESIVKVRYALTTRIADKTHKYILDKCTEPPSYYNSAYHDCIAILALIYPLPPDTDLSLPLPLESIQQTIAPTTSTTPTSSNLTPPPNQSVPPAPAPSATKQGTTSLKDTPSAFYVVQRTYRDKITPAMHSSIPQSKSLVTQSLLRLPARNTLRHNPKYASSRKGFKGSLQLNINAALLQASGTRKSHRAKCQNCTEGKGFWDSCVVASWDMEYDLQGACANCYYNGKAIRCTFHHGQC</sequence>
<comment type="caution">
    <text evidence="1">The sequence shown here is derived from an EMBL/GenBank/DDBJ whole genome shotgun (WGS) entry which is preliminary data.</text>
</comment>
<evidence type="ECO:0000313" key="1">
    <source>
        <dbReference type="EMBL" id="KAI4861327.1"/>
    </source>
</evidence>
<gene>
    <name evidence="1" type="ORF">F4820DRAFT_433980</name>
</gene>
<keyword evidence="2" id="KW-1185">Reference proteome</keyword>
<accession>A0ACB9YQ42</accession>
<evidence type="ECO:0000313" key="2">
    <source>
        <dbReference type="Proteomes" id="UP001497700"/>
    </source>
</evidence>
<organism evidence="1 2">
    <name type="scientific">Hypoxylon rubiginosum</name>
    <dbReference type="NCBI Taxonomy" id="110542"/>
    <lineage>
        <taxon>Eukaryota</taxon>
        <taxon>Fungi</taxon>
        <taxon>Dikarya</taxon>
        <taxon>Ascomycota</taxon>
        <taxon>Pezizomycotina</taxon>
        <taxon>Sordariomycetes</taxon>
        <taxon>Xylariomycetidae</taxon>
        <taxon>Xylariales</taxon>
        <taxon>Hypoxylaceae</taxon>
        <taxon>Hypoxylon</taxon>
    </lineage>
</organism>
<reference evidence="1 2" key="1">
    <citation type="journal article" date="2022" name="New Phytol.">
        <title>Ecological generalism drives hyperdiversity of secondary metabolite gene clusters in xylarialean endophytes.</title>
        <authorList>
            <person name="Franco M.E.E."/>
            <person name="Wisecaver J.H."/>
            <person name="Arnold A.E."/>
            <person name="Ju Y.M."/>
            <person name="Slot J.C."/>
            <person name="Ahrendt S."/>
            <person name="Moore L.P."/>
            <person name="Eastman K.E."/>
            <person name="Scott K."/>
            <person name="Konkel Z."/>
            <person name="Mondo S.J."/>
            <person name="Kuo A."/>
            <person name="Hayes R.D."/>
            <person name="Haridas S."/>
            <person name="Andreopoulos B."/>
            <person name="Riley R."/>
            <person name="LaButti K."/>
            <person name="Pangilinan J."/>
            <person name="Lipzen A."/>
            <person name="Amirebrahimi M."/>
            <person name="Yan J."/>
            <person name="Adam C."/>
            <person name="Keymanesh K."/>
            <person name="Ng V."/>
            <person name="Louie K."/>
            <person name="Northen T."/>
            <person name="Drula E."/>
            <person name="Henrissat B."/>
            <person name="Hsieh H.M."/>
            <person name="Youens-Clark K."/>
            <person name="Lutzoni F."/>
            <person name="Miadlikowska J."/>
            <person name="Eastwood D.C."/>
            <person name="Hamelin R.C."/>
            <person name="Grigoriev I.V."/>
            <person name="U'Ren J.M."/>
        </authorList>
    </citation>
    <scope>NUCLEOTIDE SEQUENCE [LARGE SCALE GENOMIC DNA]</scope>
    <source>
        <strain evidence="1 2">CBS 119005</strain>
    </source>
</reference>
<protein>
    <submittedName>
        <fullName evidence="1">Uncharacterized protein</fullName>
    </submittedName>
</protein>
<proteinExistence type="predicted"/>
<dbReference type="Proteomes" id="UP001497700">
    <property type="component" value="Unassembled WGS sequence"/>
</dbReference>